<feature type="transmembrane region" description="Helical" evidence="1">
    <location>
        <begin position="385"/>
        <end position="404"/>
    </location>
</feature>
<feature type="transmembrane region" description="Helical" evidence="1">
    <location>
        <begin position="68"/>
        <end position="85"/>
    </location>
</feature>
<keyword evidence="1" id="KW-0812">Transmembrane</keyword>
<feature type="transmembrane region" description="Helical" evidence="1">
    <location>
        <begin position="252"/>
        <end position="278"/>
    </location>
</feature>
<dbReference type="EMBL" id="JAYFUM010000005">
    <property type="protein sequence ID" value="MEA5138421.1"/>
    <property type="molecule type" value="Genomic_DNA"/>
</dbReference>
<feature type="transmembrane region" description="Helical" evidence="1">
    <location>
        <begin position="290"/>
        <end position="312"/>
    </location>
</feature>
<protein>
    <submittedName>
        <fullName evidence="2">Uncharacterized protein</fullName>
    </submittedName>
</protein>
<keyword evidence="1" id="KW-0472">Membrane</keyword>
<dbReference type="RefSeq" id="WP_323295589.1">
    <property type="nucleotide sequence ID" value="NZ_JAYFUM010000005.1"/>
</dbReference>
<evidence type="ECO:0000313" key="2">
    <source>
        <dbReference type="EMBL" id="MEA5138421.1"/>
    </source>
</evidence>
<keyword evidence="3" id="KW-1185">Reference proteome</keyword>
<sequence>MTYKAQLKITSISYLLLPSILFLLTWVKPLWGFSSTLVILLMSFQVFKTIIQTEPTHERSQRPSNFNIGILFIISLLFNVLLGIGEFREQTADFIANNFKIYDLVKNDFPVFYTDYKVYLCYYLGYYLPTAMLGKVFGLAFCHYFLLLWSTLGVFLTLSWVYTFSRKAPFLLIIAFLLYSHSWTFIHFLRFLEIDTIHFQAYFIKINDFMLAINSFVNNYAWAPQHTIPACLGICLIINNYLHKESLLIESVLVLMSTIFWSPFATIGLFPFVLVLFLKNIKILFHKSHFSELLQTAFLCVGFLPILSYLTSTQGVNADNTGVIWNAGEADWWVYYLFYVIIHFGIWAILAFSYKSKFQELFMIAFGTLCLLAFCKIGMMNDLNIRASVPSLVILSITIGYIAIHYFSFKKPQHWAWMLFFFINSAIPILKILKGFLPSKPETTIENHFNTGSFTMLQHQEKTYNKSAVKEYSLAEGSTFEKYFLKH</sequence>
<feature type="transmembrane region" description="Helical" evidence="1">
    <location>
        <begin position="332"/>
        <end position="354"/>
    </location>
</feature>
<dbReference type="Proteomes" id="UP001302949">
    <property type="component" value="Unassembled WGS sequence"/>
</dbReference>
<keyword evidence="1" id="KW-1133">Transmembrane helix</keyword>
<gene>
    <name evidence="2" type="ORF">VB248_04735</name>
</gene>
<feature type="transmembrane region" description="Helical" evidence="1">
    <location>
        <begin position="170"/>
        <end position="189"/>
    </location>
</feature>
<organism evidence="2 3">
    <name type="scientific">Arcicella rigui</name>
    <dbReference type="NCBI Taxonomy" id="797020"/>
    <lineage>
        <taxon>Bacteria</taxon>
        <taxon>Pseudomonadati</taxon>
        <taxon>Bacteroidota</taxon>
        <taxon>Cytophagia</taxon>
        <taxon>Cytophagales</taxon>
        <taxon>Flectobacillaceae</taxon>
        <taxon>Arcicella</taxon>
    </lineage>
</organism>
<comment type="caution">
    <text evidence="2">The sequence shown here is derived from an EMBL/GenBank/DDBJ whole genome shotgun (WGS) entry which is preliminary data.</text>
</comment>
<evidence type="ECO:0000313" key="3">
    <source>
        <dbReference type="Proteomes" id="UP001302949"/>
    </source>
</evidence>
<reference evidence="2 3" key="1">
    <citation type="submission" date="2023-12" db="EMBL/GenBank/DDBJ databases">
        <title>Novel species of the genus Arcicella isolated from rivers.</title>
        <authorList>
            <person name="Lu H."/>
        </authorList>
    </citation>
    <scope>NUCLEOTIDE SEQUENCE [LARGE SCALE GENOMIC DNA]</scope>
    <source>
        <strain evidence="2 3">KCTC 23307</strain>
    </source>
</reference>
<feature type="transmembrane region" description="Helical" evidence="1">
    <location>
        <begin position="416"/>
        <end position="437"/>
    </location>
</feature>
<feature type="transmembrane region" description="Helical" evidence="1">
    <location>
        <begin position="361"/>
        <end position="379"/>
    </location>
</feature>
<name>A0ABU5Q6D7_9BACT</name>
<feature type="transmembrane region" description="Helical" evidence="1">
    <location>
        <begin position="136"/>
        <end position="158"/>
    </location>
</feature>
<feature type="transmembrane region" description="Helical" evidence="1">
    <location>
        <begin position="30"/>
        <end position="47"/>
    </location>
</feature>
<evidence type="ECO:0000256" key="1">
    <source>
        <dbReference type="SAM" id="Phobius"/>
    </source>
</evidence>
<proteinExistence type="predicted"/>
<accession>A0ABU5Q6D7</accession>